<accession>A0A840XK41</accession>
<evidence type="ECO:0000313" key="2">
    <source>
        <dbReference type="Proteomes" id="UP000562254"/>
    </source>
</evidence>
<proteinExistence type="predicted"/>
<dbReference type="EMBL" id="JACIJE010000002">
    <property type="protein sequence ID" value="MBB5688898.1"/>
    <property type="molecule type" value="Genomic_DNA"/>
</dbReference>
<sequence length="168" mass="18469">MDAAPGPRLARAWRATLFEADGIAVPIAPGPRLARAWRATLFEADGIAVPIAPDPRLAAAWRARHAAVAALLAGLGVRQAAFTGAWNPFSTRHPPGWNRRRLGRLRAVARRLPQREGMGRACRPRPWGEEHLLIGAPAARCAVLARRFRQDAIVVIRQRGPSRLVRLR</sequence>
<dbReference type="InterPro" id="IPR021710">
    <property type="entry name" value="DUF3293"/>
</dbReference>
<dbReference type="AlphaFoldDB" id="A0A840XK41"/>
<reference evidence="1 2" key="1">
    <citation type="submission" date="2020-08" db="EMBL/GenBank/DDBJ databases">
        <title>Genomic Encyclopedia of Type Strains, Phase IV (KMG-IV): sequencing the most valuable type-strain genomes for metagenomic binning, comparative biology and taxonomic classification.</title>
        <authorList>
            <person name="Goeker M."/>
        </authorList>
    </citation>
    <scope>NUCLEOTIDE SEQUENCE [LARGE SCALE GENOMIC DNA]</scope>
    <source>
        <strain evidence="1 2">DSM 25895</strain>
    </source>
</reference>
<name>A0A840XK41_9PROT</name>
<keyword evidence="2" id="KW-1185">Reference proteome</keyword>
<evidence type="ECO:0000313" key="1">
    <source>
        <dbReference type="EMBL" id="MBB5688898.1"/>
    </source>
</evidence>
<dbReference type="Proteomes" id="UP000562254">
    <property type="component" value="Unassembled WGS sequence"/>
</dbReference>
<organism evidence="1 2">
    <name type="scientific">Neoroseomonas alkaliterrae</name>
    <dbReference type="NCBI Taxonomy" id="1452450"/>
    <lineage>
        <taxon>Bacteria</taxon>
        <taxon>Pseudomonadati</taxon>
        <taxon>Pseudomonadota</taxon>
        <taxon>Alphaproteobacteria</taxon>
        <taxon>Acetobacterales</taxon>
        <taxon>Acetobacteraceae</taxon>
        <taxon>Neoroseomonas</taxon>
    </lineage>
</organism>
<dbReference type="Pfam" id="PF11697">
    <property type="entry name" value="DUF3293"/>
    <property type="match status" value="1"/>
</dbReference>
<protein>
    <submittedName>
        <fullName evidence="1">Uncharacterized protein</fullName>
    </submittedName>
</protein>
<comment type="caution">
    <text evidence="1">The sequence shown here is derived from an EMBL/GenBank/DDBJ whole genome shotgun (WGS) entry which is preliminary data.</text>
</comment>
<gene>
    <name evidence="1" type="ORF">FHS88_001014</name>
</gene>